<dbReference type="SMART" id="SM00952">
    <property type="entry name" value="RAP"/>
    <property type="match status" value="1"/>
</dbReference>
<evidence type="ECO:0000259" key="1">
    <source>
        <dbReference type="SMART" id="SM00952"/>
    </source>
</evidence>
<evidence type="ECO:0000313" key="3">
    <source>
        <dbReference type="Proteomes" id="UP000092460"/>
    </source>
</evidence>
<dbReference type="EnsemblMetazoa" id="GPPI048388-RA">
    <property type="protein sequence ID" value="GPPI048388-PA"/>
    <property type="gene ID" value="GPPI048388"/>
</dbReference>
<organism evidence="2 3">
    <name type="scientific">Glossina palpalis gambiensis</name>
    <dbReference type="NCBI Taxonomy" id="67801"/>
    <lineage>
        <taxon>Eukaryota</taxon>
        <taxon>Metazoa</taxon>
        <taxon>Ecdysozoa</taxon>
        <taxon>Arthropoda</taxon>
        <taxon>Hexapoda</taxon>
        <taxon>Insecta</taxon>
        <taxon>Pterygota</taxon>
        <taxon>Neoptera</taxon>
        <taxon>Endopterygota</taxon>
        <taxon>Diptera</taxon>
        <taxon>Brachycera</taxon>
        <taxon>Muscomorpha</taxon>
        <taxon>Hippoboscoidea</taxon>
        <taxon>Glossinidae</taxon>
        <taxon>Glossina</taxon>
    </lineage>
</organism>
<protein>
    <recommendedName>
        <fullName evidence="1">RAP domain-containing protein</fullName>
    </recommendedName>
</protein>
<dbReference type="InterPro" id="IPR013584">
    <property type="entry name" value="RAP"/>
</dbReference>
<dbReference type="Proteomes" id="UP000092460">
    <property type="component" value="Unassembled WGS sequence"/>
</dbReference>
<name>A0A1B0C3V1_9MUSC</name>
<dbReference type="EMBL" id="JXJN01025118">
    <property type="status" value="NOT_ANNOTATED_CDS"/>
    <property type="molecule type" value="Genomic_DNA"/>
</dbReference>
<proteinExistence type="predicted"/>
<keyword evidence="3" id="KW-1185">Reference proteome</keyword>
<evidence type="ECO:0000313" key="2">
    <source>
        <dbReference type="EnsemblMetazoa" id="GPPI048388-PA"/>
    </source>
</evidence>
<dbReference type="AlphaFoldDB" id="A0A1B0C3V1"/>
<accession>A0A1B0C3V1</accession>
<sequence>MIDFVIHFDKDKKAIKAPTETTMSHRITKVAILLLKLDFFCEKDLKTFRGPDSLKVKHLEMMEYEVLRIAEHEWNSKYMNANQTKRNYLKCLLQISN</sequence>
<reference evidence="3" key="1">
    <citation type="submission" date="2015-01" db="EMBL/GenBank/DDBJ databases">
        <authorList>
            <person name="Aksoy S."/>
            <person name="Warren W."/>
            <person name="Wilson R.K."/>
        </authorList>
    </citation>
    <scope>NUCLEOTIDE SEQUENCE [LARGE SCALE GENOMIC DNA]</scope>
    <source>
        <strain evidence="3">IAEA</strain>
    </source>
</reference>
<feature type="domain" description="RAP" evidence="1">
    <location>
        <begin position="32"/>
        <end position="92"/>
    </location>
</feature>
<reference evidence="2" key="2">
    <citation type="submission" date="2020-05" db="UniProtKB">
        <authorList>
            <consortium name="EnsemblMetazoa"/>
        </authorList>
    </citation>
    <scope>IDENTIFICATION</scope>
    <source>
        <strain evidence="2">IAEA</strain>
    </source>
</reference>
<dbReference type="VEuPathDB" id="VectorBase:GPPI048388"/>